<evidence type="ECO:0000259" key="7">
    <source>
        <dbReference type="PROSITE" id="PS50035"/>
    </source>
</evidence>
<evidence type="ECO:0000256" key="4">
    <source>
        <dbReference type="ARBA" id="ARBA00022963"/>
    </source>
</evidence>
<dbReference type="GO" id="GO:0004630">
    <property type="term" value="F:phospholipase D activity"/>
    <property type="evidence" value="ECO:0007669"/>
    <property type="project" value="UniProtKB-UniRule"/>
</dbReference>
<evidence type="ECO:0000313" key="8">
    <source>
        <dbReference type="EMBL" id="PWW79693.1"/>
    </source>
</evidence>
<protein>
    <recommendedName>
        <fullName evidence="1">phospholipase D</fullName>
        <ecNumber evidence="1">3.1.4.4</ecNumber>
    </recommendedName>
</protein>
<dbReference type="InterPro" id="IPR001736">
    <property type="entry name" value="PLipase_D/transphosphatidylase"/>
</dbReference>
<keyword evidence="3" id="KW-0378">Hydrolase</keyword>
<dbReference type="Pfam" id="PF13091">
    <property type="entry name" value="PLDc_2"/>
    <property type="match status" value="1"/>
</dbReference>
<dbReference type="Proteomes" id="UP000246991">
    <property type="component" value="Unassembled WGS sequence"/>
</dbReference>
<feature type="compositionally biased region" description="Polar residues" evidence="6">
    <location>
        <begin position="308"/>
        <end position="326"/>
    </location>
</feature>
<organism evidence="8 9">
    <name type="scientific">Tuber magnatum</name>
    <name type="common">white Piedmont truffle</name>
    <dbReference type="NCBI Taxonomy" id="42249"/>
    <lineage>
        <taxon>Eukaryota</taxon>
        <taxon>Fungi</taxon>
        <taxon>Dikarya</taxon>
        <taxon>Ascomycota</taxon>
        <taxon>Pezizomycotina</taxon>
        <taxon>Pezizomycetes</taxon>
        <taxon>Pezizales</taxon>
        <taxon>Tuberaceae</taxon>
        <taxon>Tuber</taxon>
    </lineage>
</organism>
<dbReference type="SUPFAM" id="SSF56024">
    <property type="entry name" value="Phospholipase D/nuclease"/>
    <property type="match status" value="2"/>
</dbReference>
<dbReference type="CDD" id="cd09138">
    <property type="entry name" value="PLDc_vPLD1_2_yPLD_like_1"/>
    <property type="match status" value="1"/>
</dbReference>
<evidence type="ECO:0000256" key="1">
    <source>
        <dbReference type="ARBA" id="ARBA00012027"/>
    </source>
</evidence>
<reference evidence="8 9" key="1">
    <citation type="submission" date="2018-03" db="EMBL/GenBank/DDBJ databases">
        <title>Genomes of Pezizomycetes fungi and the evolution of truffles.</title>
        <authorList>
            <person name="Murat C."/>
            <person name="Payen T."/>
            <person name="Noel B."/>
            <person name="Kuo A."/>
            <person name="Martin F.M."/>
        </authorList>
    </citation>
    <scope>NUCLEOTIDE SEQUENCE [LARGE SCALE GENOMIC DNA]</scope>
    <source>
        <strain evidence="8">091103-1</strain>
    </source>
</reference>
<feature type="domain" description="PLD phosphodiesterase" evidence="7">
    <location>
        <begin position="839"/>
        <end position="866"/>
    </location>
</feature>
<dbReference type="AlphaFoldDB" id="A0A317SZ15"/>
<feature type="compositionally biased region" description="Pro residues" evidence="6">
    <location>
        <begin position="247"/>
        <end position="256"/>
    </location>
</feature>
<dbReference type="GO" id="GO:0035556">
    <property type="term" value="P:intracellular signal transduction"/>
    <property type="evidence" value="ECO:0007669"/>
    <property type="project" value="InterPro"/>
</dbReference>
<dbReference type="STRING" id="42249.A0A317SZ15"/>
<evidence type="ECO:0000256" key="2">
    <source>
        <dbReference type="ARBA" id="ARBA00022737"/>
    </source>
</evidence>
<name>A0A317SZ15_9PEZI</name>
<dbReference type="PANTHER" id="PTHR18896">
    <property type="entry name" value="PHOSPHOLIPASE D"/>
    <property type="match status" value="1"/>
</dbReference>
<evidence type="ECO:0000256" key="6">
    <source>
        <dbReference type="SAM" id="MobiDB-lite"/>
    </source>
</evidence>
<feature type="domain" description="PLD phosphodiesterase" evidence="7">
    <location>
        <begin position="542"/>
        <end position="569"/>
    </location>
</feature>
<dbReference type="InterPro" id="IPR015679">
    <property type="entry name" value="PLipase_D_fam"/>
</dbReference>
<gene>
    <name evidence="8" type="ORF">C7212DRAFT_350497</name>
</gene>
<proteinExistence type="predicted"/>
<dbReference type="PANTHER" id="PTHR18896:SF186">
    <property type="entry name" value="PHOSPHOLIPASE D"/>
    <property type="match status" value="1"/>
</dbReference>
<dbReference type="EMBL" id="PYWC01000007">
    <property type="protein sequence ID" value="PWW79693.1"/>
    <property type="molecule type" value="Genomic_DNA"/>
</dbReference>
<evidence type="ECO:0000256" key="5">
    <source>
        <dbReference type="ARBA" id="ARBA00023098"/>
    </source>
</evidence>
<feature type="compositionally biased region" description="Low complexity" evidence="6">
    <location>
        <begin position="145"/>
        <end position="154"/>
    </location>
</feature>
<dbReference type="GO" id="GO:0009395">
    <property type="term" value="P:phospholipid catabolic process"/>
    <property type="evidence" value="ECO:0007669"/>
    <property type="project" value="TreeGrafter"/>
</dbReference>
<comment type="caution">
    <text evidence="8">The sequence shown here is derived from an EMBL/GenBank/DDBJ whole genome shotgun (WGS) entry which is preliminary data.</text>
</comment>
<dbReference type="InterPro" id="IPR025202">
    <property type="entry name" value="PLD-like_dom"/>
</dbReference>
<sequence>MGKSNKYRPSSRSPERRGDDGRRYEKRYKKRYDDGSGEEYSGDERTSRVKGDEYYREKERRKREKEEKKERKRREKEKEEGGEYGSPGRRHSRERSPQGQSYQPTPPHGQHYSAQTGQGHQAPPHGSGYPATGLEYPDCQPSPCGPGAYSSGGYQPPPPPPPPPAQDHPPTSPGYGGFQGPPSSPNYAAGSFQGYPPAPGPPLPLQQYGGYSGGSASYGYPPPPPPPAPQQEYGGYGQGGHGQLQYPAPPHQPPSHPAVSQGYSAYVSPTPPPKITAGGAAGGQHYKPQHHSAQQQQAYYGHEMGSTGYPTSGSTAVQFENTNPANPHSKPSAGLGGSTVSALETFTGALTSSLHSYARTLFPATSAHKPIAQHGAPAESGVPAQQTENRFDSFAREKTGNGVKWYVDGKDYMYAVSIAIENARQSIWILDWWLSPELYLRRPPKLNEQYRIDVMLKAAAERGVKINVIVYKEVTQALTLSSHHTKTSLEKLHPNITVFRHPDHLPDRPTIQNDIWNKVTTGTYQLGDGLKGLYGMKDGVTMYWAHHEKLCLVDGEIAFMGGLDLCFGRWDLNHHPIADAHPSDLRAIIFPGQDYNNSRFMDFHTVDHWEQNKVKREEHSRMGWSDVALSLIGPSVKDLQRHFIGRWNFIYDRDVYGYDEPRGDYDEERAYSERRQNEVEGVRCQIVRSSSKWSHGLPATEHSIAHAYIEIISAAKHFIYIENQFFITATDDKQSPILNKIGRAIVDRILRADRERRKFKMIIVIPAIPAFAGDLKDDGSLGTRAIMEFQYRSIYNDRGYSIMEQIAKVGVDPKKYIRFYNLRSYDRINAGQLDAFVSEELYVHSKLLIADDRIVICGSANLNDRSQLGEHDSEIAIIIEDPTPLPSLMDNKPYTASHFAATLRRQIFRKHLGLIPAANLTTVDENMHPVPIPNIYDFDSQEDSIVKDPLSETFENFWDYTARTNTVAFERVFHAVPTDKVTNWKDYDEYWGKHFRVPPGENQQPKIKWGHVVRDEFNPDPRIAVGEIKSVLATVRGHLVEMPLGFLREEDIAREGLGLNAITESLYT</sequence>
<keyword evidence="2" id="KW-0677">Repeat</keyword>
<dbReference type="OrthoDB" id="14911at2759"/>
<feature type="compositionally biased region" description="Basic and acidic residues" evidence="6">
    <location>
        <begin position="13"/>
        <end position="23"/>
    </location>
</feature>
<dbReference type="CDD" id="cd09141">
    <property type="entry name" value="PLDc_vPLD1_2_yPLD_like_2"/>
    <property type="match status" value="1"/>
</dbReference>
<keyword evidence="9" id="KW-1185">Reference proteome</keyword>
<feature type="compositionally biased region" description="Pro residues" evidence="6">
    <location>
        <begin position="220"/>
        <end position="229"/>
    </location>
</feature>
<dbReference type="Gene3D" id="3.30.870.10">
    <property type="entry name" value="Endonuclease Chain A"/>
    <property type="match status" value="2"/>
</dbReference>
<keyword evidence="4" id="KW-0442">Lipid degradation</keyword>
<feature type="compositionally biased region" description="Low complexity" evidence="6">
    <location>
        <begin position="205"/>
        <end position="219"/>
    </location>
</feature>
<feature type="compositionally biased region" description="Basic and acidic residues" evidence="6">
    <location>
        <begin position="42"/>
        <end position="69"/>
    </location>
</feature>
<evidence type="ECO:0000256" key="3">
    <source>
        <dbReference type="ARBA" id="ARBA00022801"/>
    </source>
</evidence>
<feature type="compositionally biased region" description="Pro residues" evidence="6">
    <location>
        <begin position="155"/>
        <end position="172"/>
    </location>
</feature>
<accession>A0A317SZ15</accession>
<evidence type="ECO:0000313" key="9">
    <source>
        <dbReference type="Proteomes" id="UP000246991"/>
    </source>
</evidence>
<dbReference type="GO" id="GO:0006654">
    <property type="term" value="P:phosphatidic acid biosynthetic process"/>
    <property type="evidence" value="ECO:0007669"/>
    <property type="project" value="InterPro"/>
</dbReference>
<feature type="region of interest" description="Disordered" evidence="6">
    <location>
        <begin position="1"/>
        <end position="336"/>
    </location>
</feature>
<feature type="compositionally biased region" description="Low complexity" evidence="6">
    <location>
        <begin position="291"/>
        <end position="300"/>
    </location>
</feature>
<dbReference type="EC" id="3.1.4.4" evidence="1"/>
<keyword evidence="5" id="KW-0443">Lipid metabolism</keyword>
<dbReference type="SMART" id="SM00155">
    <property type="entry name" value="PLDc"/>
    <property type="match status" value="2"/>
</dbReference>
<dbReference type="PROSITE" id="PS50035">
    <property type="entry name" value="PLD"/>
    <property type="match status" value="2"/>
</dbReference>